<dbReference type="PANTHER" id="PTHR10009">
    <property type="entry name" value="PROTEIN YELLOW-RELATED"/>
    <property type="match status" value="1"/>
</dbReference>
<dbReference type="PANTHER" id="PTHR10009:SF18">
    <property type="entry name" value="PROTEIN YELLOW-LIKE PROTEIN"/>
    <property type="match status" value="1"/>
</dbReference>
<dbReference type="Pfam" id="PF03022">
    <property type="entry name" value="MRJP"/>
    <property type="match status" value="1"/>
</dbReference>
<dbReference type="PRINTS" id="PR01366">
    <property type="entry name" value="ROYALJELLY"/>
</dbReference>
<name>A0ABP1S7B1_9HEXA</name>
<organism evidence="5 6">
    <name type="scientific">Orchesella dallaii</name>
    <dbReference type="NCBI Taxonomy" id="48710"/>
    <lineage>
        <taxon>Eukaryota</taxon>
        <taxon>Metazoa</taxon>
        <taxon>Ecdysozoa</taxon>
        <taxon>Arthropoda</taxon>
        <taxon>Hexapoda</taxon>
        <taxon>Collembola</taxon>
        <taxon>Entomobryomorpha</taxon>
        <taxon>Entomobryoidea</taxon>
        <taxon>Orchesellidae</taxon>
        <taxon>Orchesellinae</taxon>
        <taxon>Orchesella</taxon>
    </lineage>
</organism>
<accession>A0ABP1S7B1</accession>
<comment type="caution">
    <text evidence="5">The sequence shown here is derived from an EMBL/GenBank/DDBJ whole genome shotgun (WGS) entry which is preliminary data.</text>
</comment>
<sequence length="414" mass="47193">MAIFKAVLLYLKLYLIGNFLVVFVLAKSVPSPHEVLFSWKQIDYKFPNSNIKEKFLLEGEYIPENNVITGIKVHQNRIFLTVPRWREGVPSTLNFVDFNVTQEPSNSPLIPYPSWEFQELGNCTAIQYVQSMEIDQFGRMWVVDVGRVNTFTNPDNSCPPKLLLIDLATDEVIKEHIFPHSVVNHTKNFLNDIVVGCKNIQDENNCYAYISDADDSKLVMYNLMEDRSWFVTHETMIADPSATVIPILDGNYTFNTNIDGIALSPFDSNFDRVYYSPLSSFQLYSVLTSVLNEAVNGAILNDSQVITHGRTSGQSDGMAMDAVGNIYYGILSNNSVVYSNTTTEQIDETTEVLLVQDDVELQWVDTFAFDEEGYIYMTSNRLHRFSTETYDFSQDNFRVVRVFVGSKSYMYSAL</sequence>
<keyword evidence="4" id="KW-0472">Membrane</keyword>
<dbReference type="InterPro" id="IPR017996">
    <property type="entry name" value="MRJP/yellow-related"/>
</dbReference>
<dbReference type="SUPFAM" id="SSF63829">
    <property type="entry name" value="Calcium-dependent phosphotriesterase"/>
    <property type="match status" value="1"/>
</dbReference>
<evidence type="ECO:0000313" key="5">
    <source>
        <dbReference type="EMBL" id="CAL8145841.1"/>
    </source>
</evidence>
<dbReference type="Proteomes" id="UP001642540">
    <property type="component" value="Unassembled WGS sequence"/>
</dbReference>
<evidence type="ECO:0000256" key="3">
    <source>
        <dbReference type="ARBA" id="ARBA00022525"/>
    </source>
</evidence>
<gene>
    <name evidence="5" type="ORF">ODALV1_LOCUS30617</name>
</gene>
<keyword evidence="6" id="KW-1185">Reference proteome</keyword>
<keyword evidence="3" id="KW-0964">Secreted</keyword>
<evidence type="ECO:0000256" key="1">
    <source>
        <dbReference type="ARBA" id="ARBA00004613"/>
    </source>
</evidence>
<protein>
    <recommendedName>
        <fullName evidence="7">Protein yellow</fullName>
    </recommendedName>
</protein>
<keyword evidence="4" id="KW-1133">Transmembrane helix</keyword>
<evidence type="ECO:0008006" key="7">
    <source>
        <dbReference type="Google" id="ProtNLM"/>
    </source>
</evidence>
<feature type="transmembrane region" description="Helical" evidence="4">
    <location>
        <begin position="7"/>
        <end position="26"/>
    </location>
</feature>
<dbReference type="Gene3D" id="2.120.10.30">
    <property type="entry name" value="TolB, C-terminal domain"/>
    <property type="match status" value="1"/>
</dbReference>
<proteinExistence type="inferred from homology"/>
<evidence type="ECO:0000256" key="2">
    <source>
        <dbReference type="ARBA" id="ARBA00009127"/>
    </source>
</evidence>
<dbReference type="InterPro" id="IPR011042">
    <property type="entry name" value="6-blade_b-propeller_TolB-like"/>
</dbReference>
<dbReference type="EMBL" id="CAXLJM020000164">
    <property type="protein sequence ID" value="CAL8145841.1"/>
    <property type="molecule type" value="Genomic_DNA"/>
</dbReference>
<comment type="similarity">
    <text evidence="2">Belongs to the major royal jelly protein family.</text>
</comment>
<keyword evidence="4" id="KW-0812">Transmembrane</keyword>
<evidence type="ECO:0000313" key="6">
    <source>
        <dbReference type="Proteomes" id="UP001642540"/>
    </source>
</evidence>
<reference evidence="5 6" key="1">
    <citation type="submission" date="2024-08" db="EMBL/GenBank/DDBJ databases">
        <authorList>
            <person name="Cucini C."/>
            <person name="Frati F."/>
        </authorList>
    </citation>
    <scope>NUCLEOTIDE SEQUENCE [LARGE SCALE GENOMIC DNA]</scope>
</reference>
<comment type="subcellular location">
    <subcellularLocation>
        <location evidence="1">Secreted</location>
    </subcellularLocation>
</comment>
<evidence type="ECO:0000256" key="4">
    <source>
        <dbReference type="SAM" id="Phobius"/>
    </source>
</evidence>